<proteinExistence type="predicted"/>
<dbReference type="EMBL" id="VUJX02000016">
    <property type="protein sequence ID" value="KAL0929595.1"/>
    <property type="molecule type" value="Genomic_DNA"/>
</dbReference>
<evidence type="ECO:0000313" key="2">
    <source>
        <dbReference type="Proteomes" id="UP000805649"/>
    </source>
</evidence>
<dbReference type="Proteomes" id="UP000805649">
    <property type="component" value="Unassembled WGS sequence"/>
</dbReference>
<keyword evidence="2" id="KW-1185">Reference proteome</keyword>
<reference evidence="1 2" key="1">
    <citation type="journal article" date="2020" name="Phytopathology">
        <title>Genome Sequence Resources of Colletotrichum truncatum, C. plurivorum, C. musicola, and C. sojae: Four Species Pathogenic to Soybean (Glycine max).</title>
        <authorList>
            <person name="Rogerio F."/>
            <person name="Boufleur T.R."/>
            <person name="Ciampi-Guillardi M."/>
            <person name="Sukno S.A."/>
            <person name="Thon M.R."/>
            <person name="Massola Junior N.S."/>
            <person name="Baroncelli R."/>
        </authorList>
    </citation>
    <scope>NUCLEOTIDE SEQUENCE [LARGE SCALE GENOMIC DNA]</scope>
    <source>
        <strain evidence="1 2">CMES1059</strain>
    </source>
</reference>
<sequence length="329" mass="37876">MAPRLPVWKHAQIEGLLRRGTEYAVIAEHVGCSDRAVRRIEAKLKRFGTTTSPPTRVGRYGKIDPFMRAALREELANNTSMYRDEMIKFIREKFGVEVSPTTMSRTLKSIGWSRKVNGRVAQQRDLDLRDFYMYRVSEYKSYQLVFIDESGCDKRTGHRRYGWAPVGVTPVQVARFSREQRFQVLAAYTQNGVKLARVYSGSTDASTYENFIEQLLCHCGRWPEPNSVLVMDNASIHHSDRIKELCANAGVRLCYLSPYSPDFNPIEEYFAELKAYIKRLRPQYADLYEKDFMAFVKICVDAVGVRRESAEGHFRHSGISIEYPPKSTP</sequence>
<name>A0ACC3YCP5_COLTU</name>
<evidence type="ECO:0000313" key="1">
    <source>
        <dbReference type="EMBL" id="KAL0929595.1"/>
    </source>
</evidence>
<gene>
    <name evidence="1" type="ORF">CTRU02_215494</name>
</gene>
<organism evidence="1 2">
    <name type="scientific">Colletotrichum truncatum</name>
    <name type="common">Anthracnose fungus</name>
    <name type="synonym">Colletotrichum capsici</name>
    <dbReference type="NCBI Taxonomy" id="5467"/>
    <lineage>
        <taxon>Eukaryota</taxon>
        <taxon>Fungi</taxon>
        <taxon>Dikarya</taxon>
        <taxon>Ascomycota</taxon>
        <taxon>Pezizomycotina</taxon>
        <taxon>Sordariomycetes</taxon>
        <taxon>Hypocreomycetidae</taxon>
        <taxon>Glomerellales</taxon>
        <taxon>Glomerellaceae</taxon>
        <taxon>Colletotrichum</taxon>
        <taxon>Colletotrichum truncatum species complex</taxon>
    </lineage>
</organism>
<protein>
    <submittedName>
        <fullName evidence="1">Uncharacterized protein</fullName>
    </submittedName>
</protein>
<accession>A0ACC3YCP5</accession>
<comment type="caution">
    <text evidence="1">The sequence shown here is derived from an EMBL/GenBank/DDBJ whole genome shotgun (WGS) entry which is preliminary data.</text>
</comment>